<evidence type="ECO:0000313" key="4">
    <source>
        <dbReference type="Proteomes" id="UP000317344"/>
    </source>
</evidence>
<evidence type="ECO:0000259" key="1">
    <source>
        <dbReference type="Pfam" id="PF01796"/>
    </source>
</evidence>
<protein>
    <recommendedName>
        <fullName evidence="5">DNA-binding protein</fullName>
    </recommendedName>
</protein>
<dbReference type="AlphaFoldDB" id="A0A516X844"/>
<gene>
    <name evidence="3" type="ORF">FO059_17525</name>
</gene>
<name>A0A516X844_9ACTN</name>
<keyword evidence="4" id="KW-1185">Reference proteome</keyword>
<evidence type="ECO:0000313" key="3">
    <source>
        <dbReference type="EMBL" id="QDQ98811.1"/>
    </source>
</evidence>
<dbReference type="EMBL" id="CP041765">
    <property type="protein sequence ID" value="QDQ98811.1"/>
    <property type="molecule type" value="Genomic_DNA"/>
</dbReference>
<feature type="domain" description="ChsH2 rubredoxin-like zinc ribbon" evidence="2">
    <location>
        <begin position="19"/>
        <end position="54"/>
    </location>
</feature>
<reference evidence="3 4" key="1">
    <citation type="submission" date="2019-07" db="EMBL/GenBank/DDBJ databases">
        <title>Tomitella cavernea sp. nov., an actinomycete isolated from soil.</title>
        <authorList>
            <person name="Cheng J."/>
        </authorList>
    </citation>
    <scope>NUCLEOTIDE SEQUENCE [LARGE SCALE GENOMIC DNA]</scope>
    <source>
        <strain evidence="3 4">HY188</strain>
    </source>
</reference>
<feature type="domain" description="ChsH2 C-terminal OB-fold" evidence="1">
    <location>
        <begin position="57"/>
        <end position="117"/>
    </location>
</feature>
<dbReference type="Pfam" id="PF01796">
    <property type="entry name" value="OB_ChsH2_C"/>
    <property type="match status" value="1"/>
</dbReference>
<dbReference type="KEGG" id="toy:FO059_17525"/>
<dbReference type="Proteomes" id="UP000317344">
    <property type="component" value="Chromosome"/>
</dbReference>
<organism evidence="3 4">
    <name type="scientific">Tomitella fengzijianii</name>
    <dbReference type="NCBI Taxonomy" id="2597660"/>
    <lineage>
        <taxon>Bacteria</taxon>
        <taxon>Bacillati</taxon>
        <taxon>Actinomycetota</taxon>
        <taxon>Actinomycetes</taxon>
        <taxon>Mycobacteriales</taxon>
        <taxon>Tomitella</taxon>
    </lineage>
</organism>
<evidence type="ECO:0008006" key="5">
    <source>
        <dbReference type="Google" id="ProtNLM"/>
    </source>
</evidence>
<dbReference type="SUPFAM" id="SSF50249">
    <property type="entry name" value="Nucleic acid-binding proteins"/>
    <property type="match status" value="1"/>
</dbReference>
<dbReference type="InterPro" id="IPR002878">
    <property type="entry name" value="ChsH2_C"/>
</dbReference>
<dbReference type="Gene3D" id="6.10.30.10">
    <property type="match status" value="1"/>
</dbReference>
<dbReference type="OrthoDB" id="7470921at2"/>
<accession>A0A516X844</accession>
<dbReference type="RefSeq" id="WP_143910215.1">
    <property type="nucleotide sequence ID" value="NZ_CP041765.1"/>
</dbReference>
<dbReference type="InterPro" id="IPR052513">
    <property type="entry name" value="Thioester_dehydratase-like"/>
</dbReference>
<proteinExistence type="predicted"/>
<sequence>MSEALRPRPPINADNRFYFDALDAGTVCAQCCDACGEFRHPPVPMCPRCHSLEWSPREMPGEGELVSFVVMHHPVRPPFEDGYIVALVEFPEGPRMVMNLEGIAEDDVKIGMTLRVAAEAVDDELTLPVARPIT</sequence>
<dbReference type="PANTHER" id="PTHR34075">
    <property type="entry name" value="BLR3430 PROTEIN"/>
    <property type="match status" value="1"/>
</dbReference>
<dbReference type="Pfam" id="PF12172">
    <property type="entry name" value="zf-ChsH2"/>
    <property type="match status" value="1"/>
</dbReference>
<evidence type="ECO:0000259" key="2">
    <source>
        <dbReference type="Pfam" id="PF12172"/>
    </source>
</evidence>
<dbReference type="InterPro" id="IPR022002">
    <property type="entry name" value="ChsH2_Znr"/>
</dbReference>
<reference evidence="3 4" key="2">
    <citation type="submission" date="2019-07" db="EMBL/GenBank/DDBJ databases">
        <authorList>
            <person name="Huang Y."/>
        </authorList>
    </citation>
    <scope>NUCLEOTIDE SEQUENCE [LARGE SCALE GENOMIC DNA]</scope>
    <source>
        <strain evidence="3 4">HY188</strain>
    </source>
</reference>
<dbReference type="PANTHER" id="PTHR34075:SF5">
    <property type="entry name" value="BLR3430 PROTEIN"/>
    <property type="match status" value="1"/>
</dbReference>
<dbReference type="InterPro" id="IPR012340">
    <property type="entry name" value="NA-bd_OB-fold"/>
</dbReference>